<sequence length="353" mass="40818">MGSSLEKKKEMRKQDHENEESISFQKTYEKYMRDIIPTLPKERGWWFETIVQFNGFWLSPTNSFKGAIFLHHHFRPRPTDIFACTSMKTGTTWLKALIFATINRTNFEFSNHPLLTTGPHGLFPFLDTYIFRNGDDDCQDSISSLDTLPSPRLFTTHLPYSSLPDSVTASSSGCRFVCLCRNPKDVLVSMWLVLKKSRSKELPSFSLDDAFESFCRGVFQYGPYWDHVLEYWKESLESPNKILFLKYEDLKNEPLVYVKRLADFLGKPFSAEEETNGVVEEIIRLCSFENLSNLEVNKDGMEKFSPEIIVNKSSFFRKGQVGDWKNYLTEEMAKCIDQISDDKLYGSGLTFGT</sequence>
<dbReference type="Proteomes" id="UP000796880">
    <property type="component" value="Unassembled WGS sequence"/>
</dbReference>
<feature type="compositionally biased region" description="Basic and acidic residues" evidence="4">
    <location>
        <begin position="1"/>
        <end position="16"/>
    </location>
</feature>
<evidence type="ECO:0000256" key="4">
    <source>
        <dbReference type="SAM" id="MobiDB-lite"/>
    </source>
</evidence>
<evidence type="ECO:0000313" key="6">
    <source>
        <dbReference type="EMBL" id="KAF3438028.1"/>
    </source>
</evidence>
<feature type="region of interest" description="Disordered" evidence="4">
    <location>
        <begin position="1"/>
        <end position="21"/>
    </location>
</feature>
<evidence type="ECO:0000256" key="1">
    <source>
        <dbReference type="ARBA" id="ARBA00005771"/>
    </source>
</evidence>
<comment type="similarity">
    <text evidence="1 3">Belongs to the sulfotransferase 1 family.</text>
</comment>
<dbReference type="GO" id="GO:0008146">
    <property type="term" value="F:sulfotransferase activity"/>
    <property type="evidence" value="ECO:0007669"/>
    <property type="project" value="InterPro"/>
</dbReference>
<dbReference type="SUPFAM" id="SSF52540">
    <property type="entry name" value="P-loop containing nucleoside triphosphate hydrolases"/>
    <property type="match status" value="1"/>
</dbReference>
<dbReference type="EC" id="2.8.2.-" evidence="3"/>
<evidence type="ECO:0000256" key="3">
    <source>
        <dbReference type="RuleBase" id="RU361155"/>
    </source>
</evidence>
<dbReference type="PANTHER" id="PTHR11783">
    <property type="entry name" value="SULFOTRANSFERASE SULT"/>
    <property type="match status" value="1"/>
</dbReference>
<keyword evidence="7" id="KW-1185">Reference proteome</keyword>
<accession>A0A8K0GUV9</accession>
<dbReference type="AlphaFoldDB" id="A0A8K0GUV9"/>
<evidence type="ECO:0000259" key="5">
    <source>
        <dbReference type="Pfam" id="PF00685"/>
    </source>
</evidence>
<protein>
    <recommendedName>
        <fullName evidence="3">Sulfotransferase</fullName>
        <ecNumber evidence="3">2.8.2.-</ecNumber>
    </recommendedName>
</protein>
<dbReference type="OrthoDB" id="205623at2759"/>
<evidence type="ECO:0000256" key="2">
    <source>
        <dbReference type="ARBA" id="ARBA00022679"/>
    </source>
</evidence>
<organism evidence="6 7">
    <name type="scientific">Rhamnella rubrinervis</name>
    <dbReference type="NCBI Taxonomy" id="2594499"/>
    <lineage>
        <taxon>Eukaryota</taxon>
        <taxon>Viridiplantae</taxon>
        <taxon>Streptophyta</taxon>
        <taxon>Embryophyta</taxon>
        <taxon>Tracheophyta</taxon>
        <taxon>Spermatophyta</taxon>
        <taxon>Magnoliopsida</taxon>
        <taxon>eudicotyledons</taxon>
        <taxon>Gunneridae</taxon>
        <taxon>Pentapetalae</taxon>
        <taxon>rosids</taxon>
        <taxon>fabids</taxon>
        <taxon>Rosales</taxon>
        <taxon>Rhamnaceae</taxon>
        <taxon>rhamnoid group</taxon>
        <taxon>Rhamneae</taxon>
        <taxon>Rhamnella</taxon>
    </lineage>
</organism>
<keyword evidence="2 3" id="KW-0808">Transferase</keyword>
<gene>
    <name evidence="6" type="ORF">FNV43_RR20784</name>
</gene>
<comment type="caution">
    <text evidence="6">The sequence shown here is derived from an EMBL/GenBank/DDBJ whole genome shotgun (WGS) entry which is preliminary data.</text>
</comment>
<reference evidence="6" key="1">
    <citation type="submission" date="2020-03" db="EMBL/GenBank/DDBJ databases">
        <title>A high-quality chromosome-level genome assembly of a woody plant with both climbing and erect habits, Rhamnella rubrinervis.</title>
        <authorList>
            <person name="Lu Z."/>
            <person name="Yang Y."/>
            <person name="Zhu X."/>
            <person name="Sun Y."/>
        </authorList>
    </citation>
    <scope>NUCLEOTIDE SEQUENCE</scope>
    <source>
        <strain evidence="6">BYM</strain>
        <tissue evidence="6">Leaf</tissue>
    </source>
</reference>
<dbReference type="Pfam" id="PF00685">
    <property type="entry name" value="Sulfotransfer_1"/>
    <property type="match status" value="1"/>
</dbReference>
<dbReference type="InterPro" id="IPR027417">
    <property type="entry name" value="P-loop_NTPase"/>
</dbReference>
<dbReference type="Gene3D" id="3.40.50.300">
    <property type="entry name" value="P-loop containing nucleotide triphosphate hydrolases"/>
    <property type="match status" value="1"/>
</dbReference>
<dbReference type="EMBL" id="VOIH02000009">
    <property type="protein sequence ID" value="KAF3438028.1"/>
    <property type="molecule type" value="Genomic_DNA"/>
</dbReference>
<evidence type="ECO:0000313" key="7">
    <source>
        <dbReference type="Proteomes" id="UP000796880"/>
    </source>
</evidence>
<feature type="domain" description="Sulfotransferase" evidence="5">
    <location>
        <begin position="78"/>
        <end position="348"/>
    </location>
</feature>
<name>A0A8K0GUV9_9ROSA</name>
<proteinExistence type="inferred from homology"/>
<dbReference type="InterPro" id="IPR000863">
    <property type="entry name" value="Sulfotransferase_dom"/>
</dbReference>